<reference evidence="1" key="2">
    <citation type="submission" date="2025-05" db="UniProtKB">
        <authorList>
            <consortium name="EnsemblMetazoa"/>
        </authorList>
    </citation>
    <scope>IDENTIFICATION</scope>
    <source>
        <strain evidence="1">Foshan</strain>
    </source>
</reference>
<dbReference type="Pfam" id="PF05380">
    <property type="entry name" value="Peptidase_A17"/>
    <property type="match status" value="1"/>
</dbReference>
<dbReference type="SUPFAM" id="SSF56672">
    <property type="entry name" value="DNA/RNA polymerases"/>
    <property type="match status" value="1"/>
</dbReference>
<dbReference type="GeneID" id="134290307"/>
<dbReference type="InterPro" id="IPR043502">
    <property type="entry name" value="DNA/RNA_pol_sf"/>
</dbReference>
<dbReference type="Gene3D" id="3.30.70.270">
    <property type="match status" value="1"/>
</dbReference>
<evidence type="ECO:0008006" key="3">
    <source>
        <dbReference type="Google" id="ProtNLM"/>
    </source>
</evidence>
<dbReference type="Gene3D" id="3.10.10.10">
    <property type="entry name" value="HIV Type 1 Reverse Transcriptase, subunit A, domain 1"/>
    <property type="match status" value="1"/>
</dbReference>
<dbReference type="InterPro" id="IPR005312">
    <property type="entry name" value="DUF1759"/>
</dbReference>
<protein>
    <recommendedName>
        <fullName evidence="3">Peptidase aspartic putative domain-containing protein</fullName>
    </recommendedName>
</protein>
<organism evidence="1 2">
    <name type="scientific">Aedes albopictus</name>
    <name type="common">Asian tiger mosquito</name>
    <name type="synonym">Stegomyia albopicta</name>
    <dbReference type="NCBI Taxonomy" id="7160"/>
    <lineage>
        <taxon>Eukaryota</taxon>
        <taxon>Metazoa</taxon>
        <taxon>Ecdysozoa</taxon>
        <taxon>Arthropoda</taxon>
        <taxon>Hexapoda</taxon>
        <taxon>Insecta</taxon>
        <taxon>Pterygota</taxon>
        <taxon>Neoptera</taxon>
        <taxon>Endopterygota</taxon>
        <taxon>Diptera</taxon>
        <taxon>Nematocera</taxon>
        <taxon>Culicoidea</taxon>
        <taxon>Culicidae</taxon>
        <taxon>Culicinae</taxon>
        <taxon>Aedini</taxon>
        <taxon>Aedes</taxon>
        <taxon>Stegomyia</taxon>
    </lineage>
</organism>
<evidence type="ECO:0000313" key="1">
    <source>
        <dbReference type="EnsemblMetazoa" id="AALFPA23_015255.P22134"/>
    </source>
</evidence>
<sequence>MDKLVRERKSLEPRLSRISGVVAKLKPEEAEEIDVQSELDALSEVWSSYGVVHRRIIDACSDDETYESAVKHQEVFEENYILVKNRLLKIMKAVKNRDSSTSAQQSTSQDIIKQLAAQQAELLRVMSTNMAAASASTSAAIANRETNQAPLSDLKLPQMNLPIFRGDYLEWQSFSDLFNSMVHHNPSLKDSQKLYFLKTSLDGEAASLISHLKIEDANYQAALDKLKSRYNKPREIANKHIQRFLAQSALTSSSAQGLRMLHDISDEVIRALKAMNREDRDTWLLFILSEKVDPETKQLWCQKIAEMHDDDITLQCFLSFIESRSFALQSAQPIKPKPTLPFKQPLKLPPRGATTYVATHTPFCELCSKPHLLYQCGMFLHMSPNDRLAHVDRLNLCENCLKRHPGESCRAGMCRKCNLPHHTLLHLSSSSASTAAHASIGQPPQSLISAIEEPAAVDVSNVLLATVAIDVLDHNGRPHVCRAVLDSASQVNFISDSFCRKLGLKTNTSSMILEGISSTPARTDKCAEIIIASRCTTYRAVLPCLVLEKITKSLPCKPAHIDNWPIPGSINLADPLFHLPGPVDVLLGTELFFQLLEPGKVDLSTDDSLPTLQNTKLDWIVAGRYHEPNPMTRTHTSTCLLISHEDELSIQLRKFWELEEYKVNTNHLSEEETLCEQHFTDHTIRDESGKFVVRLPFLLDPNKLGESRLMAERRLYHIERKLDRNPLLKAEYHAFMREYLELDHMSIVKEASIPNKSVYLPHHCVIKASSSTTKCRVVFDASAKTTSGLSLNDALMCGPVIQDSLINILIRFRFPAIVLVGDKKQMYRMVWLNEVDRDFQRILWRWNKDEPVREYHLNTVTFGTKSASYLATKCVQELLESYRERYPEAVEEAIKGTYVDDVLTGASSEEKAKALREQLTEMFAAGGFHLRKWASNSAAVLEGVPEADLEMKISIEEGGGSSIKTLGMQWQPCSDEFLFTYHQNEILQPTKRSILSQISSLFDPLGLLAPVIVKAKLVMQRMWELKVAWDSIPPGELSNEWFDLVQSFPLLNTFQIPRRVIDMRHWSRLYLHGYCDASEVAMGACIYVRAMDDDGNTSSHLLCAKSKLAPIGNGRVTTPRLELCAAVILARLITNVQAAMATTTFHEIRAFSDSKVVLAWLSGGASRWKTFVANRVAEIVTHVPAINWYHIGTEENPADLISRGSFPEQLQQNSLWWFGPVWNPIEIENEAGTNDDLDSSVWRHIEREQRNVALACIAVYENQFLENMMQRYYPDLKFLLRVTARMLRISHREFQDSERLSSTEIEFALRKYLQHVQRRHFSDEINRMERNLEVDRSSSLYQLRPFTDENGLVRVGGRLEQSDLSYDIAQFTLNWTTQFETATCISVIYKCDLSNLIDPLTARNINTLF</sequence>
<reference evidence="2" key="1">
    <citation type="journal article" date="2015" name="Proc. Natl. Acad. Sci. U.S.A.">
        <title>Genome sequence of the Asian Tiger mosquito, Aedes albopictus, reveals insights into its biology, genetics, and evolution.</title>
        <authorList>
            <person name="Chen X.G."/>
            <person name="Jiang X."/>
            <person name="Gu J."/>
            <person name="Xu M."/>
            <person name="Wu Y."/>
            <person name="Deng Y."/>
            <person name="Zhang C."/>
            <person name="Bonizzoni M."/>
            <person name="Dermauw W."/>
            <person name="Vontas J."/>
            <person name="Armbruster P."/>
            <person name="Huang X."/>
            <person name="Yang Y."/>
            <person name="Zhang H."/>
            <person name="He W."/>
            <person name="Peng H."/>
            <person name="Liu Y."/>
            <person name="Wu K."/>
            <person name="Chen J."/>
            <person name="Lirakis M."/>
            <person name="Topalis P."/>
            <person name="Van Leeuwen T."/>
            <person name="Hall A.B."/>
            <person name="Jiang X."/>
            <person name="Thorpe C."/>
            <person name="Mueller R.L."/>
            <person name="Sun C."/>
            <person name="Waterhouse R.M."/>
            <person name="Yan G."/>
            <person name="Tu Z.J."/>
            <person name="Fang X."/>
            <person name="James A.A."/>
        </authorList>
    </citation>
    <scope>NUCLEOTIDE SEQUENCE [LARGE SCALE GENOMIC DNA]</scope>
    <source>
        <strain evidence="2">Foshan</strain>
    </source>
</reference>
<dbReference type="Proteomes" id="UP000069940">
    <property type="component" value="Unassembled WGS sequence"/>
</dbReference>
<evidence type="ECO:0000313" key="2">
    <source>
        <dbReference type="Proteomes" id="UP000069940"/>
    </source>
</evidence>
<dbReference type="InterPro" id="IPR008042">
    <property type="entry name" value="Retrotrans_Pao"/>
</dbReference>
<dbReference type="PANTHER" id="PTHR47331">
    <property type="entry name" value="PHD-TYPE DOMAIN-CONTAINING PROTEIN"/>
    <property type="match status" value="1"/>
</dbReference>
<dbReference type="InterPro" id="IPR043128">
    <property type="entry name" value="Rev_trsase/Diguanyl_cyclase"/>
</dbReference>
<dbReference type="Pfam" id="PF03564">
    <property type="entry name" value="DUF1759"/>
    <property type="match status" value="1"/>
</dbReference>
<accession>A0ABM1Z5E8</accession>
<keyword evidence="2" id="KW-1185">Reference proteome</keyword>
<dbReference type="RefSeq" id="XP_062713399.1">
    <property type="nucleotide sequence ID" value="XM_062857415.1"/>
</dbReference>
<dbReference type="CDD" id="cd01644">
    <property type="entry name" value="RT_pepA17"/>
    <property type="match status" value="1"/>
</dbReference>
<proteinExistence type="predicted"/>
<dbReference type="EnsemblMetazoa" id="AALFPA23_015255.R22134">
    <property type="protein sequence ID" value="AALFPA23_015255.P22134"/>
    <property type="gene ID" value="AALFPA23_015255"/>
</dbReference>
<dbReference type="PANTHER" id="PTHR47331:SF5">
    <property type="entry name" value="RIBONUCLEASE H"/>
    <property type="match status" value="1"/>
</dbReference>
<name>A0ABM1Z5E8_AEDAL</name>